<evidence type="ECO:0000256" key="7">
    <source>
        <dbReference type="ARBA" id="ARBA00034617"/>
    </source>
</evidence>
<evidence type="ECO:0000256" key="1">
    <source>
        <dbReference type="ARBA" id="ARBA00009922"/>
    </source>
</evidence>
<evidence type="ECO:0000259" key="13">
    <source>
        <dbReference type="PROSITE" id="PS51217"/>
    </source>
</evidence>
<evidence type="ECO:0000313" key="15">
    <source>
        <dbReference type="Proteomes" id="UP000481339"/>
    </source>
</evidence>
<dbReference type="GO" id="GO:0016787">
    <property type="term" value="F:hydrolase activity"/>
    <property type="evidence" value="ECO:0007669"/>
    <property type="project" value="UniProtKB-UniRule"/>
</dbReference>
<evidence type="ECO:0000256" key="5">
    <source>
        <dbReference type="ARBA" id="ARBA00022840"/>
    </source>
</evidence>
<dbReference type="OrthoDB" id="9806690at2"/>
<evidence type="ECO:0000256" key="2">
    <source>
        <dbReference type="ARBA" id="ARBA00022741"/>
    </source>
</evidence>
<accession>A0A7C8FIG1</accession>
<comment type="caution">
    <text evidence="14">The sequence shown here is derived from an EMBL/GenBank/DDBJ whole genome shotgun (WGS) entry which is preliminary data.</text>
</comment>
<keyword evidence="6" id="KW-0413">Isomerase</keyword>
<comment type="catalytic activity">
    <reaction evidence="7">
        <text>Couples ATP hydrolysis with the unwinding of duplex DNA by translocating in the 3'-5' direction.</text>
        <dbReference type="EC" id="5.6.2.4"/>
    </reaction>
</comment>
<dbReference type="InterPro" id="IPR014017">
    <property type="entry name" value="DNA_helicase_UvrD-like_C"/>
</dbReference>
<dbReference type="CDD" id="cd17932">
    <property type="entry name" value="DEXQc_UvrD"/>
    <property type="match status" value="1"/>
</dbReference>
<keyword evidence="2 10" id="KW-0547">Nucleotide-binding</keyword>
<evidence type="ECO:0000256" key="4">
    <source>
        <dbReference type="ARBA" id="ARBA00022806"/>
    </source>
</evidence>
<evidence type="ECO:0000256" key="9">
    <source>
        <dbReference type="ARBA" id="ARBA00048988"/>
    </source>
</evidence>
<dbReference type="SUPFAM" id="SSF52540">
    <property type="entry name" value="P-loop containing nucleoside triphosphate hydrolases"/>
    <property type="match status" value="1"/>
</dbReference>
<evidence type="ECO:0000256" key="3">
    <source>
        <dbReference type="ARBA" id="ARBA00022801"/>
    </source>
</evidence>
<dbReference type="GO" id="GO:0005524">
    <property type="term" value="F:ATP binding"/>
    <property type="evidence" value="ECO:0007669"/>
    <property type="project" value="UniProtKB-UniRule"/>
</dbReference>
<evidence type="ECO:0000259" key="12">
    <source>
        <dbReference type="PROSITE" id="PS51198"/>
    </source>
</evidence>
<dbReference type="EMBL" id="WBKA01000004">
    <property type="protein sequence ID" value="KAB1631997.1"/>
    <property type="molecule type" value="Genomic_DNA"/>
</dbReference>
<feature type="domain" description="UvrD-like helicase C-terminal" evidence="13">
    <location>
        <begin position="296"/>
        <end position="535"/>
    </location>
</feature>
<dbReference type="PROSITE" id="PS51198">
    <property type="entry name" value="UVRD_HELICASE_ATP_BIND"/>
    <property type="match status" value="1"/>
</dbReference>
<sequence>MPHAETATQPAGDLLAGLDAQQRRVAEALTGPVRVLAGAGTGKTRAITHRIAWGIREQIYQPHAVLALTFTSRAAAEMRLRLQRLGLPPVAARTFHAAALAQLRHFWPRVLGTRLPNLLTTKAPVIAEAATACGIDDLDTARLRDLSAQIEWRKVRSLTVEQWTLSEHAHVDGLQDDQIAAVMMRYERLKEQRHTIDFEDVLLAMTGMLRQEPTVADEVRDQYRFFVVDEYQDVSPVQHDLLREWMGRRRDLCVVGDPSQTIYSFSGADPRYLLDFDRELPGAVTIEMRHDYRSTRPIVDLANQVMAAQPGAVRLEADQPGPAPQLAVSPDEGVEAQRVAAAITRQIAEGASPAEIAVLMRVNGQTARYEQALADAGVPYQLRSAKPFFSRREVVDALLLVGVAAAAAPASPAQPALERALAQVGWQPRPPQETSAQRERWESLDALRRLGLELGEGTSLAVLDRELRERREQRHPPRTETVLLSTIHAAKGLEWDHVHLVGLNDDYLPYGGVTDPTVVAEERRLLYVGVTRARQTLHLWAPLRMGGRRSRPSRLLPPVDGVVPGRGAAGRRPGGGRQGHPDWPWGSGRSGR</sequence>
<dbReference type="RefSeq" id="WP_158036466.1">
    <property type="nucleotide sequence ID" value="NZ_BAAAZV010000020.1"/>
</dbReference>
<dbReference type="InterPro" id="IPR014016">
    <property type="entry name" value="UvrD-like_ATP-bd"/>
</dbReference>
<dbReference type="GO" id="GO:0000725">
    <property type="term" value="P:recombinational repair"/>
    <property type="evidence" value="ECO:0007669"/>
    <property type="project" value="TreeGrafter"/>
</dbReference>
<name>A0A7C8FIG1_9MICO</name>
<keyword evidence="15" id="KW-1185">Reference proteome</keyword>
<organism evidence="14 15">
    <name type="scientific">Pseudoclavibacter caeni</name>
    <dbReference type="NCBI Taxonomy" id="908846"/>
    <lineage>
        <taxon>Bacteria</taxon>
        <taxon>Bacillati</taxon>
        <taxon>Actinomycetota</taxon>
        <taxon>Actinomycetes</taxon>
        <taxon>Micrococcales</taxon>
        <taxon>Microbacteriaceae</taxon>
        <taxon>Pseudoclavibacter</taxon>
    </lineage>
</organism>
<dbReference type="GO" id="GO:0043138">
    <property type="term" value="F:3'-5' DNA helicase activity"/>
    <property type="evidence" value="ECO:0007669"/>
    <property type="project" value="UniProtKB-EC"/>
</dbReference>
<dbReference type="Gene3D" id="1.10.486.10">
    <property type="entry name" value="PCRA, domain 4"/>
    <property type="match status" value="2"/>
</dbReference>
<feature type="binding site" evidence="10">
    <location>
        <begin position="37"/>
        <end position="44"/>
    </location>
    <ligand>
        <name>ATP</name>
        <dbReference type="ChEBI" id="CHEBI:30616"/>
    </ligand>
</feature>
<dbReference type="InterPro" id="IPR027417">
    <property type="entry name" value="P-loop_NTPase"/>
</dbReference>
<keyword evidence="5 10" id="KW-0067">ATP-binding</keyword>
<comment type="similarity">
    <text evidence="1">Belongs to the helicase family. UvrD subfamily.</text>
</comment>
<evidence type="ECO:0000256" key="11">
    <source>
        <dbReference type="SAM" id="MobiDB-lite"/>
    </source>
</evidence>
<protein>
    <recommendedName>
        <fullName evidence="8">DNA 3'-5' helicase</fullName>
        <ecNumber evidence="8">5.6.2.4</ecNumber>
    </recommendedName>
</protein>
<evidence type="ECO:0000256" key="8">
    <source>
        <dbReference type="ARBA" id="ARBA00034808"/>
    </source>
</evidence>
<evidence type="ECO:0000256" key="6">
    <source>
        <dbReference type="ARBA" id="ARBA00023235"/>
    </source>
</evidence>
<proteinExistence type="inferred from homology"/>
<dbReference type="InterPro" id="IPR013986">
    <property type="entry name" value="DExx_box_DNA_helicase_dom_sf"/>
</dbReference>
<dbReference type="EC" id="5.6.2.4" evidence="8"/>
<keyword evidence="3 10" id="KW-0378">Hydrolase</keyword>
<dbReference type="Gene3D" id="1.10.10.160">
    <property type="match status" value="1"/>
</dbReference>
<dbReference type="PROSITE" id="PS51217">
    <property type="entry name" value="UVRD_HELICASE_CTER"/>
    <property type="match status" value="1"/>
</dbReference>
<dbReference type="PANTHER" id="PTHR11070:SF69">
    <property type="entry name" value="ATP-DEPENDENT DNA HELICASE UVRD2"/>
    <property type="match status" value="1"/>
</dbReference>
<dbReference type="GO" id="GO:0003677">
    <property type="term" value="F:DNA binding"/>
    <property type="evidence" value="ECO:0007669"/>
    <property type="project" value="InterPro"/>
</dbReference>
<dbReference type="Gene3D" id="3.40.50.300">
    <property type="entry name" value="P-loop containing nucleotide triphosphate hydrolases"/>
    <property type="match status" value="3"/>
</dbReference>
<feature type="region of interest" description="Disordered" evidence="11">
    <location>
        <begin position="547"/>
        <end position="592"/>
    </location>
</feature>
<feature type="compositionally biased region" description="Low complexity" evidence="11">
    <location>
        <begin position="553"/>
        <end position="566"/>
    </location>
</feature>
<feature type="domain" description="UvrD-like helicase ATP-binding" evidence="12">
    <location>
        <begin position="16"/>
        <end position="295"/>
    </location>
</feature>
<evidence type="ECO:0000256" key="10">
    <source>
        <dbReference type="PROSITE-ProRule" id="PRU00560"/>
    </source>
</evidence>
<keyword evidence="4 10" id="KW-0347">Helicase</keyword>
<evidence type="ECO:0000313" key="14">
    <source>
        <dbReference type="EMBL" id="KAB1631997.1"/>
    </source>
</evidence>
<dbReference type="GO" id="GO:0005829">
    <property type="term" value="C:cytosol"/>
    <property type="evidence" value="ECO:0007669"/>
    <property type="project" value="TreeGrafter"/>
</dbReference>
<dbReference type="Pfam" id="PF13361">
    <property type="entry name" value="UvrD_C"/>
    <property type="match status" value="2"/>
</dbReference>
<dbReference type="PANTHER" id="PTHR11070">
    <property type="entry name" value="UVRD / RECB / PCRA DNA HELICASE FAMILY MEMBER"/>
    <property type="match status" value="1"/>
</dbReference>
<dbReference type="GO" id="GO:0033202">
    <property type="term" value="C:DNA helicase complex"/>
    <property type="evidence" value="ECO:0007669"/>
    <property type="project" value="TreeGrafter"/>
</dbReference>
<dbReference type="AlphaFoldDB" id="A0A7C8FIG1"/>
<dbReference type="Pfam" id="PF00580">
    <property type="entry name" value="UvrD-helicase"/>
    <property type="match status" value="1"/>
</dbReference>
<reference evidence="14 15" key="1">
    <citation type="submission" date="2019-09" db="EMBL/GenBank/DDBJ databases">
        <title>Phylogeny of genus Pseudoclavibacter and closely related genus.</title>
        <authorList>
            <person name="Li Y."/>
        </authorList>
    </citation>
    <scope>NUCLEOTIDE SEQUENCE [LARGE SCALE GENOMIC DNA]</scope>
    <source>
        <strain evidence="14 15">JCM 16921</strain>
    </source>
</reference>
<dbReference type="InterPro" id="IPR000212">
    <property type="entry name" value="DNA_helicase_UvrD/REP"/>
</dbReference>
<gene>
    <name evidence="14" type="ORF">F8O02_06720</name>
</gene>
<dbReference type="Proteomes" id="UP000481339">
    <property type="component" value="Unassembled WGS sequence"/>
</dbReference>
<comment type="catalytic activity">
    <reaction evidence="9">
        <text>ATP + H2O = ADP + phosphate + H(+)</text>
        <dbReference type="Rhea" id="RHEA:13065"/>
        <dbReference type="ChEBI" id="CHEBI:15377"/>
        <dbReference type="ChEBI" id="CHEBI:15378"/>
        <dbReference type="ChEBI" id="CHEBI:30616"/>
        <dbReference type="ChEBI" id="CHEBI:43474"/>
        <dbReference type="ChEBI" id="CHEBI:456216"/>
        <dbReference type="EC" id="5.6.2.4"/>
    </reaction>
</comment>